<dbReference type="RefSeq" id="WP_156713400.1">
    <property type="nucleotide sequence ID" value="NZ_WPHG01000003.1"/>
</dbReference>
<dbReference type="Proteomes" id="UP000463224">
    <property type="component" value="Unassembled WGS sequence"/>
</dbReference>
<dbReference type="PANTHER" id="PTHR42678">
    <property type="entry name" value="AMIDASE"/>
    <property type="match status" value="1"/>
</dbReference>
<dbReference type="AlphaFoldDB" id="A0A844QKA1"/>
<keyword evidence="2" id="KW-0378">Hydrolase</keyword>
<dbReference type="GO" id="GO:0004040">
    <property type="term" value="F:amidase activity"/>
    <property type="evidence" value="ECO:0007669"/>
    <property type="project" value="UniProtKB-EC"/>
</dbReference>
<organism evidence="2 3">
    <name type="scientific">Nitratireductor arenosus</name>
    <dbReference type="NCBI Taxonomy" id="2682096"/>
    <lineage>
        <taxon>Bacteria</taxon>
        <taxon>Pseudomonadati</taxon>
        <taxon>Pseudomonadota</taxon>
        <taxon>Alphaproteobacteria</taxon>
        <taxon>Hyphomicrobiales</taxon>
        <taxon>Phyllobacteriaceae</taxon>
        <taxon>Nitratireductor</taxon>
    </lineage>
</organism>
<accession>A0A844QKA1</accession>
<protein>
    <submittedName>
        <fullName evidence="2">Amidase</fullName>
        <ecNumber evidence="2">3.5.1.4</ecNumber>
    </submittedName>
</protein>
<dbReference type="SUPFAM" id="SSF75304">
    <property type="entry name" value="Amidase signature (AS) enzymes"/>
    <property type="match status" value="1"/>
</dbReference>
<dbReference type="Gene3D" id="3.90.1300.10">
    <property type="entry name" value="Amidase signature (AS) domain"/>
    <property type="match status" value="1"/>
</dbReference>
<dbReference type="EC" id="3.5.1.4" evidence="2"/>
<proteinExistence type="predicted"/>
<feature type="domain" description="Amidase" evidence="1">
    <location>
        <begin position="28"/>
        <end position="428"/>
    </location>
</feature>
<dbReference type="PANTHER" id="PTHR42678:SF34">
    <property type="entry name" value="OS04G0183300 PROTEIN"/>
    <property type="match status" value="1"/>
</dbReference>
<sequence length="494" mass="51641">MDIEQILASGSVGELTRAYRQKHLSAREAVEWYLARIATRNGGEDGLNAVRELAPRALEEADAVDRRIASGNTDGLLLLGVPVLLKDNVTTADGMAATIGARALADFVPRREATVVARLKHAGAVVLGKTNMTEFADYTSEVMPSEFSGAGGVVRNPRGPRFGRGQGSSIGSAASVAAAFAPVAIGGESQNSIQTPASVAGIVGYKPTVGLVSRAGVAPLVPSQDTIGPFARTVEDAILVAAMMSGPDARDSVTFIRGLPALEMPDAADLRHVTIGVPRVAMADTIGDAPMQRLFEEVLRTLAKTGARIVDPCDIPSARELASMRSSVFRTEFKLAIGEFLREHGDPCGMASLADIIAWNEAHPDAIPYGQSLLLAAEATAGLEDPVYRADRLTDIRLTTTEGIDAALAAAGADVLVAPMGVAAKLTGKAGAPALSLQVAALADGSRFGITLYTSVGQDKRLLSIGRSVERVFDVSFEASGHPQLPLDLGRMRT</sequence>
<dbReference type="EMBL" id="WPHG01000003">
    <property type="protein sequence ID" value="MVA98468.1"/>
    <property type="molecule type" value="Genomic_DNA"/>
</dbReference>
<dbReference type="InterPro" id="IPR036928">
    <property type="entry name" value="AS_sf"/>
</dbReference>
<gene>
    <name evidence="2" type="ORF">GN330_14560</name>
</gene>
<evidence type="ECO:0000313" key="2">
    <source>
        <dbReference type="EMBL" id="MVA98468.1"/>
    </source>
</evidence>
<keyword evidence="3" id="KW-1185">Reference proteome</keyword>
<evidence type="ECO:0000313" key="3">
    <source>
        <dbReference type="Proteomes" id="UP000463224"/>
    </source>
</evidence>
<reference evidence="2 3" key="1">
    <citation type="submission" date="2019-12" db="EMBL/GenBank/DDBJ databases">
        <title>Nitratireductor arenosus sp. nov., Isolated from sea sand, Jeju island, South Korea.</title>
        <authorList>
            <person name="Kim W."/>
        </authorList>
    </citation>
    <scope>NUCLEOTIDE SEQUENCE [LARGE SCALE GENOMIC DNA]</scope>
    <source>
        <strain evidence="2 3">CAU 1489</strain>
    </source>
</reference>
<evidence type="ECO:0000259" key="1">
    <source>
        <dbReference type="Pfam" id="PF01425"/>
    </source>
</evidence>
<name>A0A844QKA1_9HYPH</name>
<dbReference type="InterPro" id="IPR023631">
    <property type="entry name" value="Amidase_dom"/>
</dbReference>
<dbReference type="Pfam" id="PF01425">
    <property type="entry name" value="Amidase"/>
    <property type="match status" value="1"/>
</dbReference>
<comment type="caution">
    <text evidence="2">The sequence shown here is derived from an EMBL/GenBank/DDBJ whole genome shotgun (WGS) entry which is preliminary data.</text>
</comment>